<dbReference type="GO" id="GO:0005829">
    <property type="term" value="C:cytosol"/>
    <property type="evidence" value="ECO:0007669"/>
    <property type="project" value="TreeGrafter"/>
</dbReference>
<comment type="function">
    <text evidence="1">Catalyzes the hydrolysis of futalosine (FL) to dehypoxanthine futalosine (DHFL) and hypoxanthine, a step in the biosynthesis of menaquinone (MK, vitamin K2).</text>
</comment>
<dbReference type="GO" id="GO:0009116">
    <property type="term" value="P:nucleoside metabolic process"/>
    <property type="evidence" value="ECO:0007669"/>
    <property type="project" value="InterPro"/>
</dbReference>
<feature type="domain" description="Nucleoside phosphorylase" evidence="3">
    <location>
        <begin position="32"/>
        <end position="193"/>
    </location>
</feature>
<dbReference type="Proteomes" id="UP001178662">
    <property type="component" value="Chromosome"/>
</dbReference>
<dbReference type="EC" id="3.2.2.26" evidence="1 2"/>
<dbReference type="Gene3D" id="3.40.50.1580">
    <property type="entry name" value="Nucleoside phosphorylase domain"/>
    <property type="match status" value="1"/>
</dbReference>
<dbReference type="PANTHER" id="PTHR46832:SF2">
    <property type="entry name" value="FUTALOSINE HYDROLASE"/>
    <property type="match status" value="1"/>
</dbReference>
<reference evidence="4" key="1">
    <citation type="submission" date="2023-03" db="EMBL/GenBank/DDBJ databases">
        <title>Andean soil-derived lignocellulolytic bacterial consortium as a source of novel taxa and putative plastic-active enzymes.</title>
        <authorList>
            <person name="Diaz-Garcia L."/>
            <person name="Chuvochina M."/>
            <person name="Feuerriegel G."/>
            <person name="Bunk B."/>
            <person name="Sproer C."/>
            <person name="Streit W.R."/>
            <person name="Rodriguez L.M."/>
            <person name="Overmann J."/>
            <person name="Jimenez D.J."/>
        </authorList>
    </citation>
    <scope>NUCLEOTIDE SEQUENCE</scope>
    <source>
        <strain evidence="4">MAG 2441</strain>
    </source>
</reference>
<evidence type="ECO:0000259" key="3">
    <source>
        <dbReference type="Pfam" id="PF01048"/>
    </source>
</evidence>
<dbReference type="InterPro" id="IPR000845">
    <property type="entry name" value="Nucleoside_phosphorylase_d"/>
</dbReference>
<comment type="similarity">
    <text evidence="1">Belongs to the PNP/UDP phosphorylase family. Futalosine hydrolase subfamily.</text>
</comment>
<keyword evidence="5" id="KW-1185">Reference proteome</keyword>
<evidence type="ECO:0000313" key="4">
    <source>
        <dbReference type="EMBL" id="WEK53513.1"/>
    </source>
</evidence>
<dbReference type="InterPro" id="IPR019963">
    <property type="entry name" value="FL_hydrolase_MqnB"/>
</dbReference>
<dbReference type="InterPro" id="IPR035994">
    <property type="entry name" value="Nucleoside_phosphorylase_sf"/>
</dbReference>
<dbReference type="GO" id="GO:0008930">
    <property type="term" value="F:methylthioadenosine nucleosidase activity"/>
    <property type="evidence" value="ECO:0007669"/>
    <property type="project" value="TreeGrafter"/>
</dbReference>
<dbReference type="PANTHER" id="PTHR46832">
    <property type="entry name" value="5'-METHYLTHIOADENOSINE/S-ADENOSYLHOMOCYSTEINE NUCLEOSIDASE"/>
    <property type="match status" value="1"/>
</dbReference>
<dbReference type="SUPFAM" id="SSF53167">
    <property type="entry name" value="Purine and uridine phosphorylases"/>
    <property type="match status" value="1"/>
</dbReference>
<comment type="catalytic activity">
    <reaction evidence="1">
        <text>futalosine + H2O = dehypoxanthine futalosine + hypoxanthine</text>
        <dbReference type="Rhea" id="RHEA:25904"/>
        <dbReference type="ChEBI" id="CHEBI:15377"/>
        <dbReference type="ChEBI" id="CHEBI:17368"/>
        <dbReference type="ChEBI" id="CHEBI:58863"/>
        <dbReference type="ChEBI" id="CHEBI:58864"/>
        <dbReference type="EC" id="3.2.2.26"/>
    </reaction>
</comment>
<keyword evidence="1 4" id="KW-0378">Hydrolase</keyword>
<protein>
    <recommendedName>
        <fullName evidence="1 2">Futalosine hydrolase</fullName>
        <shortName evidence="1">FL hydrolase</shortName>
        <ecNumber evidence="1 2">3.2.2.26</ecNumber>
    </recommendedName>
    <alternativeName>
        <fullName evidence="1">Futalosine nucleosidase</fullName>
    </alternativeName>
    <alternativeName>
        <fullName evidence="1">Menaquinone biosynthetic enzyme MqnB</fullName>
    </alternativeName>
</protein>
<comment type="pathway">
    <text evidence="1">Quinol/quinone metabolism; menaquinone biosynthesis.</text>
</comment>
<keyword evidence="4" id="KW-0326">Glycosidase</keyword>
<dbReference type="NCBIfam" id="TIGR03664">
    <property type="entry name" value="fut_nucase"/>
    <property type="match status" value="1"/>
</dbReference>
<dbReference type="Pfam" id="PF01048">
    <property type="entry name" value="PNP_UDP_1"/>
    <property type="match status" value="1"/>
</dbReference>
<evidence type="ECO:0000256" key="2">
    <source>
        <dbReference type="NCBIfam" id="TIGR03664"/>
    </source>
</evidence>
<proteinExistence type="inferred from homology"/>
<organism evidence="4 5">
    <name type="scientific">Candidatus Cohnella colombiensis</name>
    <dbReference type="NCBI Taxonomy" id="3121368"/>
    <lineage>
        <taxon>Bacteria</taxon>
        <taxon>Bacillati</taxon>
        <taxon>Bacillota</taxon>
        <taxon>Bacilli</taxon>
        <taxon>Bacillales</taxon>
        <taxon>Paenibacillaceae</taxon>
        <taxon>Cohnella</taxon>
    </lineage>
</organism>
<dbReference type="GO" id="GO:0008782">
    <property type="term" value="F:adenosylhomocysteine nucleosidase activity"/>
    <property type="evidence" value="ECO:0007669"/>
    <property type="project" value="TreeGrafter"/>
</dbReference>
<dbReference type="GO" id="GO:0019284">
    <property type="term" value="P:L-methionine salvage from S-adenosylmethionine"/>
    <property type="evidence" value="ECO:0007669"/>
    <property type="project" value="TreeGrafter"/>
</dbReference>
<keyword evidence="1" id="KW-0474">Menaquinone biosynthesis</keyword>
<gene>
    <name evidence="1" type="primary">mqnB</name>
    <name evidence="4" type="ORF">P0Y55_13105</name>
</gene>
<evidence type="ECO:0000256" key="1">
    <source>
        <dbReference type="HAMAP-Rule" id="MF_00991"/>
    </source>
</evidence>
<dbReference type="CDD" id="cd17766">
    <property type="entry name" value="futalosine_nucleosidase_MqnB"/>
    <property type="match status" value="1"/>
</dbReference>
<sequence length="216" mass="22275">MNKKVLIMVAVEAEQTAVLRGLRGNNSFEVKLAGVGPVAATINTAKALIGNEYSYIISAGIAGGFEDRAEIGSIVVASEMIAGDLGAETPEGFSSLNELGFGSTIIKADTSLSNRYMETLSASAIVPVHLGPIITMSTVTGTAATASRLASRIPGVIAEGMEGFGVASAAQAYGLSALEIRTISNCVGPRDKSAWRIGDALLSLEQAFTIIPEVLL</sequence>
<dbReference type="EMBL" id="CP119317">
    <property type="protein sequence ID" value="WEK53513.1"/>
    <property type="molecule type" value="Genomic_DNA"/>
</dbReference>
<dbReference type="HAMAP" id="MF_00991">
    <property type="entry name" value="MqnB"/>
    <property type="match status" value="1"/>
</dbReference>
<dbReference type="NCBIfam" id="NF006087">
    <property type="entry name" value="PRK08236.1"/>
    <property type="match status" value="1"/>
</dbReference>
<name>A0AA95J9P3_9BACL</name>
<dbReference type="AlphaFoldDB" id="A0AA95J9P3"/>
<evidence type="ECO:0000313" key="5">
    <source>
        <dbReference type="Proteomes" id="UP001178662"/>
    </source>
</evidence>
<accession>A0AA95J9P3</accession>
<dbReference type="GO" id="GO:0009234">
    <property type="term" value="P:menaquinone biosynthetic process"/>
    <property type="evidence" value="ECO:0007669"/>
    <property type="project" value="UniProtKB-UniRule"/>
</dbReference>